<name>A0ACC3BVH8_PYRYE</name>
<keyword evidence="2" id="KW-1185">Reference proteome</keyword>
<evidence type="ECO:0000313" key="1">
    <source>
        <dbReference type="EMBL" id="KAK1861945.1"/>
    </source>
</evidence>
<dbReference type="Proteomes" id="UP000798662">
    <property type="component" value="Chromosome 1"/>
</dbReference>
<accession>A0ACC3BVH8</accession>
<dbReference type="EMBL" id="CM020618">
    <property type="protein sequence ID" value="KAK1861945.1"/>
    <property type="molecule type" value="Genomic_DNA"/>
</dbReference>
<comment type="caution">
    <text evidence="1">The sequence shown here is derived from an EMBL/GenBank/DDBJ whole genome shotgun (WGS) entry which is preliminary data.</text>
</comment>
<sequence>MTEPQLRDATLLVYANKQDVPGAASAAEVSAELGLPSLRGRTCFLQSCVATQGEGLYEGLDWLSAKLNAA</sequence>
<reference evidence="1" key="1">
    <citation type="submission" date="2019-11" db="EMBL/GenBank/DDBJ databases">
        <title>Nori genome reveals adaptations in red seaweeds to the harsh intertidal environment.</title>
        <authorList>
            <person name="Wang D."/>
            <person name="Mao Y."/>
        </authorList>
    </citation>
    <scope>NUCLEOTIDE SEQUENCE</scope>
    <source>
        <tissue evidence="1">Gametophyte</tissue>
    </source>
</reference>
<proteinExistence type="predicted"/>
<organism evidence="1 2">
    <name type="scientific">Pyropia yezoensis</name>
    <name type="common">Susabi-nori</name>
    <name type="synonym">Porphyra yezoensis</name>
    <dbReference type="NCBI Taxonomy" id="2788"/>
    <lineage>
        <taxon>Eukaryota</taxon>
        <taxon>Rhodophyta</taxon>
        <taxon>Bangiophyceae</taxon>
        <taxon>Bangiales</taxon>
        <taxon>Bangiaceae</taxon>
        <taxon>Pyropia</taxon>
    </lineage>
</organism>
<protein>
    <submittedName>
        <fullName evidence="1">Uncharacterized protein</fullName>
    </submittedName>
</protein>
<gene>
    <name evidence="1" type="ORF">I4F81_004521</name>
</gene>
<evidence type="ECO:0000313" key="2">
    <source>
        <dbReference type="Proteomes" id="UP000798662"/>
    </source>
</evidence>